<gene>
    <name evidence="1" type="ORF">QFC20_000715</name>
</gene>
<organism evidence="1 2">
    <name type="scientific">Naganishia adeliensis</name>
    <dbReference type="NCBI Taxonomy" id="92952"/>
    <lineage>
        <taxon>Eukaryota</taxon>
        <taxon>Fungi</taxon>
        <taxon>Dikarya</taxon>
        <taxon>Basidiomycota</taxon>
        <taxon>Agaricomycotina</taxon>
        <taxon>Tremellomycetes</taxon>
        <taxon>Filobasidiales</taxon>
        <taxon>Filobasidiaceae</taxon>
        <taxon>Naganishia</taxon>
    </lineage>
</organism>
<reference evidence="1" key="1">
    <citation type="submission" date="2023-04" db="EMBL/GenBank/DDBJ databases">
        <title>Draft Genome sequencing of Naganishia species isolated from polar environments using Oxford Nanopore Technology.</title>
        <authorList>
            <person name="Leo P."/>
            <person name="Venkateswaran K."/>
        </authorList>
    </citation>
    <scope>NUCLEOTIDE SEQUENCE</scope>
    <source>
        <strain evidence="1">MNA-CCFEE 5262</strain>
    </source>
</reference>
<keyword evidence="2" id="KW-1185">Reference proteome</keyword>
<protein>
    <submittedName>
        <fullName evidence="1">Uncharacterized protein</fullName>
    </submittedName>
</protein>
<dbReference type="EMBL" id="JASBWS010000004">
    <property type="protein sequence ID" value="KAJ9116045.1"/>
    <property type="molecule type" value="Genomic_DNA"/>
</dbReference>
<accession>A0ACC2WXK2</accession>
<evidence type="ECO:0000313" key="1">
    <source>
        <dbReference type="EMBL" id="KAJ9116045.1"/>
    </source>
</evidence>
<sequence length="454" mass="49451">MDSNILRIKRKATEQPLASLVIHESAERAKKRSKQQSGNEDANRDGAGVFRLAQTVTRDWEGIGEEAEAFRTAQQATIDATKEDAPPNNTAVEAQSSATTSTSTQRVFRVYKPLGGRSAGGKKARMGGVGARAKKGGFFADRFESPTPEPAGDFRFIDARPEPASRPQTQPPPAKASEPTADPGVGDASMEVDDDDMKEIAKFLPMLQESTAAPRPKPRAGPIPLAPPAMYNPNGASTPVPPALSTRASSLASTPSRNGVAVEEDDGDYVYDLYYRDPVVSVKDLSEQNSGLSGEGVGALEGLDELLDEDNDPGSDTEEGDEADEDSNDEDFYRNEYPEDEDASSGDERFGADARRAYRYGDELDADRDGFDEEEEEEENTHDGNAPPSIRARQLDRMMRNLGLNKADLEVRQSSFGAYPSMTGGVRYDADNDADDDDEDEEEQIQKWKVLHDD</sequence>
<comment type="caution">
    <text evidence="1">The sequence shown here is derived from an EMBL/GenBank/DDBJ whole genome shotgun (WGS) entry which is preliminary data.</text>
</comment>
<evidence type="ECO:0000313" key="2">
    <source>
        <dbReference type="Proteomes" id="UP001230649"/>
    </source>
</evidence>
<name>A0ACC2WXK2_9TREE</name>
<dbReference type="Proteomes" id="UP001230649">
    <property type="component" value="Unassembled WGS sequence"/>
</dbReference>
<proteinExistence type="predicted"/>